<evidence type="ECO:0000313" key="3">
    <source>
        <dbReference type="Proteomes" id="UP001596183"/>
    </source>
</evidence>
<feature type="domain" description="DUF5753" evidence="1">
    <location>
        <begin position="17"/>
        <end position="193"/>
    </location>
</feature>
<dbReference type="Pfam" id="PF19054">
    <property type="entry name" value="DUF5753"/>
    <property type="match status" value="1"/>
</dbReference>
<protein>
    <submittedName>
        <fullName evidence="2">DUF5753 domain-containing protein</fullName>
    </submittedName>
</protein>
<sequence>MTAIFDSPAETLGEHIARLAAIEADADSVQIWQPMVVPGLLQSFAYAAAAIRAAAPALPLEVVDERADARRKRIDELGRPGARSISVVIDESALHRPVGGRQALADQLEHLLTLEALQPSLTVRVLPQGGEEHPGLLGAFTLYQAAGRRAVFVESLTDSTISSRPEDVAAYASAWERLTSLALSPQASVQLIDGAWGALCRRGKTTG</sequence>
<gene>
    <name evidence="2" type="ORF">ACFP2V_12150</name>
</gene>
<organism evidence="2 3">
    <name type="scientific">Streptomyces incanus</name>
    <dbReference type="NCBI Taxonomy" id="887453"/>
    <lineage>
        <taxon>Bacteria</taxon>
        <taxon>Bacillati</taxon>
        <taxon>Actinomycetota</taxon>
        <taxon>Actinomycetes</taxon>
        <taxon>Kitasatosporales</taxon>
        <taxon>Streptomycetaceae</taxon>
        <taxon>Streptomyces</taxon>
    </lineage>
</organism>
<dbReference type="InterPro" id="IPR043917">
    <property type="entry name" value="DUF5753"/>
</dbReference>
<keyword evidence="3" id="KW-1185">Reference proteome</keyword>
<name>A0ABW0XJS4_9ACTN</name>
<comment type="caution">
    <text evidence="2">The sequence shown here is derived from an EMBL/GenBank/DDBJ whole genome shotgun (WGS) entry which is preliminary data.</text>
</comment>
<dbReference type="Proteomes" id="UP001596183">
    <property type="component" value="Unassembled WGS sequence"/>
</dbReference>
<proteinExistence type="predicted"/>
<accession>A0ABW0XJS4</accession>
<evidence type="ECO:0000259" key="1">
    <source>
        <dbReference type="Pfam" id="PF19054"/>
    </source>
</evidence>
<evidence type="ECO:0000313" key="2">
    <source>
        <dbReference type="EMBL" id="MFC5670837.1"/>
    </source>
</evidence>
<dbReference type="RefSeq" id="WP_381209823.1">
    <property type="nucleotide sequence ID" value="NZ_JBHSPC010000032.1"/>
</dbReference>
<dbReference type="EMBL" id="JBHSPC010000032">
    <property type="protein sequence ID" value="MFC5670837.1"/>
    <property type="molecule type" value="Genomic_DNA"/>
</dbReference>
<reference evidence="3" key="1">
    <citation type="journal article" date="2019" name="Int. J. Syst. Evol. Microbiol.">
        <title>The Global Catalogue of Microorganisms (GCM) 10K type strain sequencing project: providing services to taxonomists for standard genome sequencing and annotation.</title>
        <authorList>
            <consortium name="The Broad Institute Genomics Platform"/>
            <consortium name="The Broad Institute Genome Sequencing Center for Infectious Disease"/>
            <person name="Wu L."/>
            <person name="Ma J."/>
        </authorList>
    </citation>
    <scope>NUCLEOTIDE SEQUENCE [LARGE SCALE GENOMIC DNA]</scope>
    <source>
        <strain evidence="3">JCM 13852</strain>
    </source>
</reference>